<dbReference type="InterPro" id="IPR058922">
    <property type="entry name" value="WHD_DRP"/>
</dbReference>
<gene>
    <name evidence="3" type="ORF">Ahy_A04g017292</name>
</gene>
<keyword evidence="1" id="KW-0677">Repeat</keyword>
<protein>
    <recommendedName>
        <fullName evidence="2">Disease resistance protein winged helix domain-containing protein</fullName>
    </recommendedName>
</protein>
<keyword evidence="4" id="KW-1185">Reference proteome</keyword>
<feature type="domain" description="Disease resistance protein winged helix" evidence="2">
    <location>
        <begin position="1"/>
        <end position="77"/>
    </location>
</feature>
<proteinExistence type="predicted"/>
<evidence type="ECO:0000256" key="1">
    <source>
        <dbReference type="ARBA" id="ARBA00022737"/>
    </source>
</evidence>
<comment type="caution">
    <text evidence="3">The sequence shown here is derived from an EMBL/GenBank/DDBJ whole genome shotgun (WGS) entry which is preliminary data.</text>
</comment>
<reference evidence="3 4" key="1">
    <citation type="submission" date="2019-01" db="EMBL/GenBank/DDBJ databases">
        <title>Sequencing of cultivated peanut Arachis hypogaea provides insights into genome evolution and oil improvement.</title>
        <authorList>
            <person name="Chen X."/>
        </authorList>
    </citation>
    <scope>NUCLEOTIDE SEQUENCE [LARGE SCALE GENOMIC DNA]</scope>
    <source>
        <strain evidence="4">cv. Fuhuasheng</strain>
        <tissue evidence="3">Leaves</tissue>
    </source>
</reference>
<name>A0A445DAM0_ARAHY</name>
<dbReference type="Gene3D" id="1.10.10.10">
    <property type="entry name" value="Winged helix-like DNA-binding domain superfamily/Winged helix DNA-binding domain"/>
    <property type="match status" value="1"/>
</dbReference>
<evidence type="ECO:0000313" key="4">
    <source>
        <dbReference type="Proteomes" id="UP000289738"/>
    </source>
</evidence>
<organism evidence="3 4">
    <name type="scientific">Arachis hypogaea</name>
    <name type="common">Peanut</name>
    <dbReference type="NCBI Taxonomy" id="3818"/>
    <lineage>
        <taxon>Eukaryota</taxon>
        <taxon>Viridiplantae</taxon>
        <taxon>Streptophyta</taxon>
        <taxon>Embryophyta</taxon>
        <taxon>Tracheophyta</taxon>
        <taxon>Spermatophyta</taxon>
        <taxon>Magnoliopsida</taxon>
        <taxon>eudicotyledons</taxon>
        <taxon>Gunneridae</taxon>
        <taxon>Pentapetalae</taxon>
        <taxon>rosids</taxon>
        <taxon>fabids</taxon>
        <taxon>Fabales</taxon>
        <taxon>Fabaceae</taxon>
        <taxon>Papilionoideae</taxon>
        <taxon>50 kb inversion clade</taxon>
        <taxon>dalbergioids sensu lato</taxon>
        <taxon>Dalbergieae</taxon>
        <taxon>Pterocarpus clade</taxon>
        <taxon>Arachis</taxon>
    </lineage>
</organism>
<dbReference type="SUPFAM" id="SSF52058">
    <property type="entry name" value="L domain-like"/>
    <property type="match status" value="1"/>
</dbReference>
<dbReference type="STRING" id="3818.A0A445DAM0"/>
<dbReference type="Pfam" id="PF23559">
    <property type="entry name" value="WHD_DRP"/>
    <property type="match status" value="1"/>
</dbReference>
<dbReference type="EMBL" id="SDMP01000004">
    <property type="protein sequence ID" value="RYR60222.1"/>
    <property type="molecule type" value="Genomic_DNA"/>
</dbReference>
<dbReference type="InterPro" id="IPR044974">
    <property type="entry name" value="Disease_R_plants"/>
</dbReference>
<dbReference type="PANTHER" id="PTHR23155">
    <property type="entry name" value="DISEASE RESISTANCE PROTEIN RP"/>
    <property type="match status" value="1"/>
</dbReference>
<dbReference type="GO" id="GO:0098542">
    <property type="term" value="P:defense response to other organism"/>
    <property type="evidence" value="ECO:0007669"/>
    <property type="project" value="TreeGrafter"/>
</dbReference>
<sequence length="219" mass="25431">MFPEDYAIPVKRLILLWTAEGLIQPPKTGILDEPEVEDIAEEHLNELVDRSLVMVAKRRSDRGVKSCRIHDLLLDLCISESRAEKGICTVKDIRSLGNVKSCRLSLRDTDWDSFKQCDHSCIHSLMCFRENCIPRRQNLDRMGSIQLAFWTLDDLSMFIHLKYLRLNRGAHCPTEDHPDPICTLPNLETLIVEEHFHCYKLPHGIWRLKNCRELLPFGI</sequence>
<dbReference type="Proteomes" id="UP000289738">
    <property type="component" value="Chromosome A04"/>
</dbReference>
<dbReference type="PANTHER" id="PTHR23155:SF1193">
    <property type="entry name" value="DISEASE RESISTANCE PROTEIN RPP13-RELATED"/>
    <property type="match status" value="1"/>
</dbReference>
<dbReference type="AlphaFoldDB" id="A0A445DAM0"/>
<accession>A0A445DAM0</accession>
<evidence type="ECO:0000313" key="3">
    <source>
        <dbReference type="EMBL" id="RYR60222.1"/>
    </source>
</evidence>
<evidence type="ECO:0000259" key="2">
    <source>
        <dbReference type="Pfam" id="PF23559"/>
    </source>
</evidence>
<dbReference type="InterPro" id="IPR036388">
    <property type="entry name" value="WH-like_DNA-bd_sf"/>
</dbReference>